<protein>
    <recommendedName>
        <fullName evidence="4">Ribonuclease H2 subunit B wHTH domain-containing protein</fullName>
    </recommendedName>
</protein>
<comment type="caution">
    <text evidence="5">The sequence shown here is derived from an EMBL/GenBank/DDBJ whole genome shotgun (WGS) entry which is preliminary data.</text>
</comment>
<dbReference type="GO" id="GO:0005654">
    <property type="term" value="C:nucleoplasm"/>
    <property type="evidence" value="ECO:0007669"/>
    <property type="project" value="TreeGrafter"/>
</dbReference>
<evidence type="ECO:0000313" key="5">
    <source>
        <dbReference type="EMBL" id="PAV90362.1"/>
    </source>
</evidence>
<proteinExistence type="inferred from homology"/>
<feature type="domain" description="Ribonuclease H2 subunit B wHTH" evidence="4">
    <location>
        <begin position="77"/>
        <end position="158"/>
    </location>
</feature>
<dbReference type="Proteomes" id="UP000218231">
    <property type="component" value="Unassembled WGS sequence"/>
</dbReference>
<keyword evidence="6" id="KW-1185">Reference proteome</keyword>
<comment type="similarity">
    <text evidence="1">Belongs to the RNase H2 subunit B family.</text>
</comment>
<dbReference type="OrthoDB" id="5848737at2759"/>
<dbReference type="Pfam" id="PF09468">
    <property type="entry name" value="RNase_H2-Ydr279"/>
    <property type="match status" value="1"/>
</dbReference>
<evidence type="ECO:0000256" key="1">
    <source>
        <dbReference type="ARBA" id="ARBA00009823"/>
    </source>
</evidence>
<dbReference type="PANTHER" id="PTHR13383">
    <property type="entry name" value="RIBONUCLEASE H2 SUBUNIT B"/>
    <property type="match status" value="1"/>
</dbReference>
<name>A0A2A2LVX3_9BILA</name>
<dbReference type="GO" id="GO:0032299">
    <property type="term" value="C:ribonuclease H2 complex"/>
    <property type="evidence" value="ECO:0007669"/>
    <property type="project" value="InterPro"/>
</dbReference>
<gene>
    <name evidence="5" type="ORF">WR25_22092</name>
</gene>
<evidence type="ECO:0000256" key="3">
    <source>
        <dbReference type="SAM" id="MobiDB-lite"/>
    </source>
</evidence>
<evidence type="ECO:0000256" key="2">
    <source>
        <dbReference type="ARBA" id="ARBA00011277"/>
    </source>
</evidence>
<evidence type="ECO:0000259" key="4">
    <source>
        <dbReference type="Pfam" id="PF09468"/>
    </source>
</evidence>
<dbReference type="InterPro" id="IPR019024">
    <property type="entry name" value="RNase_H2_suB_wHTH"/>
</dbReference>
<dbReference type="InterPro" id="IPR040456">
    <property type="entry name" value="RNase_H2_suB"/>
</dbReference>
<dbReference type="PANTHER" id="PTHR13383:SF11">
    <property type="entry name" value="RIBONUCLEASE H2 SUBUNIT B"/>
    <property type="match status" value="1"/>
</dbReference>
<dbReference type="STRING" id="2018661.A0A2A2LVX3"/>
<dbReference type="EMBL" id="LIAE01006381">
    <property type="protein sequence ID" value="PAV90362.1"/>
    <property type="molecule type" value="Genomic_DNA"/>
</dbReference>
<sequence>MPRLTRNSSRSTNGERSDEEQENASLSVSKKGPPSSEMAYERKFIVAKEGTLTNSCLYKIRHPKSGAAVLLRLSEENCDEDKFLELDEILTDEEQPAIGLLEKNKQLLKTIEKVADVKNVCDSRVYRYNSQLAMQWIQTRFERIKLYLQEEAALHKAILDSSDVLNRYTFGVLSDYLSAEMTASAKQFLDITDIKCEETVDMNMYGKRKTDEDELSKEQPAKARQSILFTIHHKSC</sequence>
<feature type="compositionally biased region" description="Polar residues" evidence="3">
    <location>
        <begin position="1"/>
        <end position="14"/>
    </location>
</feature>
<feature type="region of interest" description="Disordered" evidence="3">
    <location>
        <begin position="1"/>
        <end position="35"/>
    </location>
</feature>
<accession>A0A2A2LVX3</accession>
<dbReference type="Gene3D" id="1.10.20.120">
    <property type="match status" value="1"/>
</dbReference>
<dbReference type="AlphaFoldDB" id="A0A2A2LVX3"/>
<comment type="subunit">
    <text evidence="2">The RNase H2 complex is a heterotrimer composed of the catalytic subunit RNASEH2A and the non-catalytic subunits RNASEH2B and RNASEH2C.</text>
</comment>
<organism evidence="5 6">
    <name type="scientific">Diploscapter pachys</name>
    <dbReference type="NCBI Taxonomy" id="2018661"/>
    <lineage>
        <taxon>Eukaryota</taxon>
        <taxon>Metazoa</taxon>
        <taxon>Ecdysozoa</taxon>
        <taxon>Nematoda</taxon>
        <taxon>Chromadorea</taxon>
        <taxon>Rhabditida</taxon>
        <taxon>Rhabditina</taxon>
        <taxon>Rhabditomorpha</taxon>
        <taxon>Rhabditoidea</taxon>
        <taxon>Rhabditidae</taxon>
        <taxon>Diploscapter</taxon>
    </lineage>
</organism>
<evidence type="ECO:0000313" key="6">
    <source>
        <dbReference type="Proteomes" id="UP000218231"/>
    </source>
</evidence>
<reference evidence="5 6" key="1">
    <citation type="journal article" date="2017" name="Curr. Biol.">
        <title>Genome architecture and evolution of a unichromosomal asexual nematode.</title>
        <authorList>
            <person name="Fradin H."/>
            <person name="Zegar C."/>
            <person name="Gutwein M."/>
            <person name="Lucas J."/>
            <person name="Kovtun M."/>
            <person name="Corcoran D."/>
            <person name="Baugh L.R."/>
            <person name="Kiontke K."/>
            <person name="Gunsalus K."/>
            <person name="Fitch D.H."/>
            <person name="Piano F."/>
        </authorList>
    </citation>
    <scope>NUCLEOTIDE SEQUENCE [LARGE SCALE GENOMIC DNA]</scope>
    <source>
        <strain evidence="5">PF1309</strain>
    </source>
</reference>
<dbReference type="GO" id="GO:0006401">
    <property type="term" value="P:RNA catabolic process"/>
    <property type="evidence" value="ECO:0007669"/>
    <property type="project" value="TreeGrafter"/>
</dbReference>